<comment type="caution">
    <text evidence="6">The sequence shown here is derived from an EMBL/GenBank/DDBJ whole genome shotgun (WGS) entry which is preliminary data.</text>
</comment>
<evidence type="ECO:0000259" key="5">
    <source>
        <dbReference type="PROSITE" id="PS50977"/>
    </source>
</evidence>
<reference evidence="6 7" key="1">
    <citation type="journal article" date="2019" name="Int. J. Syst. Evol. Microbiol.">
        <title>The Global Catalogue of Microorganisms (GCM) 10K type strain sequencing project: providing services to taxonomists for standard genome sequencing and annotation.</title>
        <authorList>
            <consortium name="The Broad Institute Genomics Platform"/>
            <consortium name="The Broad Institute Genome Sequencing Center for Infectious Disease"/>
            <person name="Wu L."/>
            <person name="Ma J."/>
        </authorList>
    </citation>
    <scope>NUCLEOTIDE SEQUENCE [LARGE SCALE GENOMIC DNA]</scope>
    <source>
        <strain evidence="6 7">JCM 16014</strain>
    </source>
</reference>
<sequence>MRADALRNRERLVEVAQSAFATNGIDTSLEEIARQAGVGIGTLYRRFPTREDLIAAVLAERYLKLAEVALVLAEEREDPDSAFTEWLALLVEHMALYRGLSLAVKEAMHDHTTALGRTCKEMMDSGERLLTRGQQAGAFRADVSFLDVLALSSGIVTAVERRSEKPDASDLPPLNPYLLLDVVLRGLRVEDR</sequence>
<accession>A0ABN2VHI8</accession>
<evidence type="ECO:0000256" key="1">
    <source>
        <dbReference type="ARBA" id="ARBA00023015"/>
    </source>
</evidence>
<dbReference type="SUPFAM" id="SSF48498">
    <property type="entry name" value="Tetracyclin repressor-like, C-terminal domain"/>
    <property type="match status" value="1"/>
</dbReference>
<feature type="DNA-binding region" description="H-T-H motif" evidence="4">
    <location>
        <begin position="28"/>
        <end position="47"/>
    </location>
</feature>
<dbReference type="InterPro" id="IPR001647">
    <property type="entry name" value="HTH_TetR"/>
</dbReference>
<dbReference type="Proteomes" id="UP001500751">
    <property type="component" value="Unassembled WGS sequence"/>
</dbReference>
<keyword evidence="1" id="KW-0805">Transcription regulation</keyword>
<evidence type="ECO:0000313" key="7">
    <source>
        <dbReference type="Proteomes" id="UP001500751"/>
    </source>
</evidence>
<name>A0ABN2VHI8_9ACTN</name>
<dbReference type="SUPFAM" id="SSF46689">
    <property type="entry name" value="Homeodomain-like"/>
    <property type="match status" value="1"/>
</dbReference>
<keyword evidence="2 4" id="KW-0238">DNA-binding</keyword>
<dbReference type="PANTHER" id="PTHR30055">
    <property type="entry name" value="HTH-TYPE TRANSCRIPTIONAL REGULATOR RUTR"/>
    <property type="match status" value="1"/>
</dbReference>
<protein>
    <submittedName>
        <fullName evidence="6">TetR/AcrR family transcriptional regulator</fullName>
    </submittedName>
</protein>
<dbReference type="InterPro" id="IPR050109">
    <property type="entry name" value="HTH-type_TetR-like_transc_reg"/>
</dbReference>
<evidence type="ECO:0000256" key="4">
    <source>
        <dbReference type="PROSITE-ProRule" id="PRU00335"/>
    </source>
</evidence>
<dbReference type="PROSITE" id="PS50977">
    <property type="entry name" value="HTH_TETR_2"/>
    <property type="match status" value="1"/>
</dbReference>
<dbReference type="PANTHER" id="PTHR30055:SF234">
    <property type="entry name" value="HTH-TYPE TRANSCRIPTIONAL REGULATOR BETI"/>
    <property type="match status" value="1"/>
</dbReference>
<evidence type="ECO:0000313" key="6">
    <source>
        <dbReference type="EMBL" id="GAA2062604.1"/>
    </source>
</evidence>
<gene>
    <name evidence="6" type="ORF">GCM10009839_87260</name>
</gene>
<dbReference type="PRINTS" id="PR00455">
    <property type="entry name" value="HTHTETR"/>
</dbReference>
<dbReference type="Gene3D" id="1.10.357.10">
    <property type="entry name" value="Tetracycline Repressor, domain 2"/>
    <property type="match status" value="1"/>
</dbReference>
<evidence type="ECO:0000256" key="3">
    <source>
        <dbReference type="ARBA" id="ARBA00023163"/>
    </source>
</evidence>
<dbReference type="Pfam" id="PF21597">
    <property type="entry name" value="TetR_C_43"/>
    <property type="match status" value="1"/>
</dbReference>
<dbReference type="InterPro" id="IPR009057">
    <property type="entry name" value="Homeodomain-like_sf"/>
</dbReference>
<proteinExistence type="predicted"/>
<dbReference type="EMBL" id="BAAAQN010000088">
    <property type="protein sequence ID" value="GAA2062604.1"/>
    <property type="molecule type" value="Genomic_DNA"/>
</dbReference>
<keyword evidence="3" id="KW-0804">Transcription</keyword>
<evidence type="ECO:0000256" key="2">
    <source>
        <dbReference type="ARBA" id="ARBA00023125"/>
    </source>
</evidence>
<dbReference type="RefSeq" id="WP_344671650.1">
    <property type="nucleotide sequence ID" value="NZ_BAAAQN010000088.1"/>
</dbReference>
<dbReference type="InterPro" id="IPR036271">
    <property type="entry name" value="Tet_transcr_reg_TetR-rel_C_sf"/>
</dbReference>
<dbReference type="InterPro" id="IPR049445">
    <property type="entry name" value="TetR_SbtR-like_C"/>
</dbReference>
<keyword evidence="7" id="KW-1185">Reference proteome</keyword>
<feature type="domain" description="HTH tetR-type" evidence="5">
    <location>
        <begin position="6"/>
        <end position="65"/>
    </location>
</feature>
<dbReference type="Pfam" id="PF00440">
    <property type="entry name" value="TetR_N"/>
    <property type="match status" value="1"/>
</dbReference>
<organism evidence="6 7">
    <name type="scientific">Catenulispora yoronensis</name>
    <dbReference type="NCBI Taxonomy" id="450799"/>
    <lineage>
        <taxon>Bacteria</taxon>
        <taxon>Bacillati</taxon>
        <taxon>Actinomycetota</taxon>
        <taxon>Actinomycetes</taxon>
        <taxon>Catenulisporales</taxon>
        <taxon>Catenulisporaceae</taxon>
        <taxon>Catenulispora</taxon>
    </lineage>
</organism>